<dbReference type="AlphaFoldDB" id="A0AAD7BAN9"/>
<protein>
    <submittedName>
        <fullName evidence="2">Uncharacterized protein</fullName>
    </submittedName>
</protein>
<accession>A0AAD7BAN9</accession>
<comment type="caution">
    <text evidence="2">The sequence shown here is derived from an EMBL/GenBank/DDBJ whole genome shotgun (WGS) entry which is preliminary data.</text>
</comment>
<evidence type="ECO:0000313" key="2">
    <source>
        <dbReference type="EMBL" id="KAJ7614891.1"/>
    </source>
</evidence>
<reference evidence="2" key="1">
    <citation type="submission" date="2023-03" db="EMBL/GenBank/DDBJ databases">
        <title>Massive genome expansion in bonnet fungi (Mycena s.s.) driven by repeated elements and novel gene families across ecological guilds.</title>
        <authorList>
            <consortium name="Lawrence Berkeley National Laboratory"/>
            <person name="Harder C.B."/>
            <person name="Miyauchi S."/>
            <person name="Viragh M."/>
            <person name="Kuo A."/>
            <person name="Thoen E."/>
            <person name="Andreopoulos B."/>
            <person name="Lu D."/>
            <person name="Skrede I."/>
            <person name="Drula E."/>
            <person name="Henrissat B."/>
            <person name="Morin E."/>
            <person name="Kohler A."/>
            <person name="Barry K."/>
            <person name="LaButti K."/>
            <person name="Morin E."/>
            <person name="Salamov A."/>
            <person name="Lipzen A."/>
            <person name="Mereny Z."/>
            <person name="Hegedus B."/>
            <person name="Baldrian P."/>
            <person name="Stursova M."/>
            <person name="Weitz H."/>
            <person name="Taylor A."/>
            <person name="Grigoriev I.V."/>
            <person name="Nagy L.G."/>
            <person name="Martin F."/>
            <person name="Kauserud H."/>
        </authorList>
    </citation>
    <scope>NUCLEOTIDE SEQUENCE</scope>
    <source>
        <strain evidence="2">9284</strain>
    </source>
</reference>
<name>A0AAD7BAN9_9AGAR</name>
<keyword evidence="3" id="KW-1185">Reference proteome</keyword>
<feature type="transmembrane region" description="Helical" evidence="1">
    <location>
        <begin position="42"/>
        <end position="61"/>
    </location>
</feature>
<keyword evidence="1" id="KW-0472">Membrane</keyword>
<gene>
    <name evidence="2" type="ORF">FB45DRAFT_936340</name>
</gene>
<proteinExistence type="predicted"/>
<organism evidence="2 3">
    <name type="scientific">Roridomyces roridus</name>
    <dbReference type="NCBI Taxonomy" id="1738132"/>
    <lineage>
        <taxon>Eukaryota</taxon>
        <taxon>Fungi</taxon>
        <taxon>Dikarya</taxon>
        <taxon>Basidiomycota</taxon>
        <taxon>Agaricomycotina</taxon>
        <taxon>Agaricomycetes</taxon>
        <taxon>Agaricomycetidae</taxon>
        <taxon>Agaricales</taxon>
        <taxon>Marasmiineae</taxon>
        <taxon>Mycenaceae</taxon>
        <taxon>Roridomyces</taxon>
    </lineage>
</organism>
<keyword evidence="1" id="KW-1133">Transmembrane helix</keyword>
<sequence length="96" mass="10691">MEFSFSAFSLHPLSLYCWLVARPLPVYNVCHSGRITVRPSPLTSWSLPLIIFLSVLLRIHVPPAPSLSMIHCCSIMGRISGGLFAVCAVVYHVFYV</sequence>
<keyword evidence="1" id="KW-0812">Transmembrane</keyword>
<feature type="non-terminal residue" evidence="2">
    <location>
        <position position="1"/>
    </location>
</feature>
<evidence type="ECO:0000313" key="3">
    <source>
        <dbReference type="Proteomes" id="UP001221142"/>
    </source>
</evidence>
<evidence type="ECO:0000256" key="1">
    <source>
        <dbReference type="SAM" id="Phobius"/>
    </source>
</evidence>
<feature type="transmembrane region" description="Helical" evidence="1">
    <location>
        <begin position="73"/>
        <end position="94"/>
    </location>
</feature>
<dbReference type="EMBL" id="JARKIF010000025">
    <property type="protein sequence ID" value="KAJ7614891.1"/>
    <property type="molecule type" value="Genomic_DNA"/>
</dbReference>
<dbReference type="Proteomes" id="UP001221142">
    <property type="component" value="Unassembled WGS sequence"/>
</dbReference>